<dbReference type="InterPro" id="IPR027417">
    <property type="entry name" value="P-loop_NTPase"/>
</dbReference>
<dbReference type="EMBL" id="CP102453">
    <property type="protein sequence ID" value="UUX34634.1"/>
    <property type="molecule type" value="Genomic_DNA"/>
</dbReference>
<keyword evidence="5 8" id="KW-0067">ATP-binding</keyword>
<protein>
    <submittedName>
        <fullName evidence="8">Amino acid ABC transporter ATP-binding protein</fullName>
    </submittedName>
</protein>
<keyword evidence="6" id="KW-0472">Membrane</keyword>
<gene>
    <name evidence="8" type="ORF">NRE15_02995</name>
</gene>
<sequence length="249" mass="28054">MLKLENWSKSYGNHLVLDNINIDVPTGNVLTIIGSSGSGKSTLLRTVNFLEKPNKGTIHIGDIVQEVSHIPEKEIFKIRRQTAMVFQNYALFSKKTALENVMEQLIMVQKKPKHEAKEIAEKYLEQVGMSDRANYYPNRLSGGQQQRVGIARALAIQPEVILFDEPTSALDPEMVSGILDLIQQVAHQDTTMILVTHEMNFAKHVSDQVIFLDKGVILEEGTPSQIFDNPQMERTQQFIRGFSDTSFAI</sequence>
<dbReference type="SUPFAM" id="SSF52540">
    <property type="entry name" value="P-loop containing nucleoside triphosphate hydrolases"/>
    <property type="match status" value="1"/>
</dbReference>
<dbReference type="GO" id="GO:0005524">
    <property type="term" value="F:ATP binding"/>
    <property type="evidence" value="ECO:0007669"/>
    <property type="project" value="UniProtKB-KW"/>
</dbReference>
<comment type="subcellular location">
    <subcellularLocation>
        <location evidence="1">Cell membrane</location>
        <topology evidence="1">Peripheral membrane protein</topology>
    </subcellularLocation>
</comment>
<evidence type="ECO:0000313" key="9">
    <source>
        <dbReference type="Proteomes" id="UP001315967"/>
    </source>
</evidence>
<evidence type="ECO:0000256" key="4">
    <source>
        <dbReference type="ARBA" id="ARBA00022741"/>
    </source>
</evidence>
<keyword evidence="9" id="KW-1185">Reference proteome</keyword>
<dbReference type="PROSITE" id="PS00211">
    <property type="entry name" value="ABC_TRANSPORTER_1"/>
    <property type="match status" value="1"/>
</dbReference>
<dbReference type="PANTHER" id="PTHR43166">
    <property type="entry name" value="AMINO ACID IMPORT ATP-BINDING PROTEIN"/>
    <property type="match status" value="1"/>
</dbReference>
<organism evidence="8 9">
    <name type="scientific">Fundicoccus culcitae</name>
    <dbReference type="NCBI Taxonomy" id="2969821"/>
    <lineage>
        <taxon>Bacteria</taxon>
        <taxon>Bacillati</taxon>
        <taxon>Bacillota</taxon>
        <taxon>Bacilli</taxon>
        <taxon>Lactobacillales</taxon>
        <taxon>Aerococcaceae</taxon>
        <taxon>Fundicoccus</taxon>
    </lineage>
</organism>
<dbReference type="InterPro" id="IPR050086">
    <property type="entry name" value="MetN_ABC_transporter-like"/>
</dbReference>
<dbReference type="Gene3D" id="3.40.50.300">
    <property type="entry name" value="P-loop containing nucleotide triphosphate hydrolases"/>
    <property type="match status" value="1"/>
</dbReference>
<dbReference type="InterPro" id="IPR030679">
    <property type="entry name" value="ABC_ATPase_HisP-typ"/>
</dbReference>
<dbReference type="InterPro" id="IPR003439">
    <property type="entry name" value="ABC_transporter-like_ATP-bd"/>
</dbReference>
<keyword evidence="3" id="KW-1003">Cell membrane</keyword>
<evidence type="ECO:0000256" key="6">
    <source>
        <dbReference type="ARBA" id="ARBA00023136"/>
    </source>
</evidence>
<dbReference type="SMART" id="SM00382">
    <property type="entry name" value="AAA"/>
    <property type="match status" value="1"/>
</dbReference>
<dbReference type="PROSITE" id="PS50893">
    <property type="entry name" value="ABC_TRANSPORTER_2"/>
    <property type="match status" value="1"/>
</dbReference>
<dbReference type="Proteomes" id="UP001315967">
    <property type="component" value="Chromosome"/>
</dbReference>
<dbReference type="PIRSF" id="PIRSF039085">
    <property type="entry name" value="ABC_ATPase_HisP"/>
    <property type="match status" value="1"/>
</dbReference>
<evidence type="ECO:0000256" key="1">
    <source>
        <dbReference type="ARBA" id="ARBA00004202"/>
    </source>
</evidence>
<dbReference type="CDD" id="cd03262">
    <property type="entry name" value="ABC_HisP_GlnQ"/>
    <property type="match status" value="1"/>
</dbReference>
<name>A0ABY5P7V8_9LACT</name>
<evidence type="ECO:0000259" key="7">
    <source>
        <dbReference type="PROSITE" id="PS50893"/>
    </source>
</evidence>
<dbReference type="PANTHER" id="PTHR43166:SF35">
    <property type="entry name" value="L-CYSTINE IMPORT ATP-BINDING PROTEIN TCYN"/>
    <property type="match status" value="1"/>
</dbReference>
<evidence type="ECO:0000313" key="8">
    <source>
        <dbReference type="EMBL" id="UUX34634.1"/>
    </source>
</evidence>
<proteinExistence type="predicted"/>
<dbReference type="InterPro" id="IPR017871">
    <property type="entry name" value="ABC_transporter-like_CS"/>
</dbReference>
<evidence type="ECO:0000256" key="5">
    <source>
        <dbReference type="ARBA" id="ARBA00022840"/>
    </source>
</evidence>
<reference evidence="8 9" key="1">
    <citation type="submission" date="2022-08" db="EMBL/GenBank/DDBJ databases">
        <title>Aerococcaceae sp. nov isolated from spoiled eye mask.</title>
        <authorList>
            <person name="Zhou G."/>
            <person name="Xie X.-B."/>
            <person name="Shi Q.-S."/>
            <person name="Wang Y.-S."/>
            <person name="Wen X."/>
            <person name="Peng H."/>
            <person name="Yang X.-J."/>
            <person name="Tao H.-B."/>
            <person name="Huang X.-M."/>
        </authorList>
    </citation>
    <scope>NUCLEOTIDE SEQUENCE [LARGE SCALE GENOMIC DNA]</scope>
    <source>
        <strain evidence="9">DM20194951</strain>
    </source>
</reference>
<evidence type="ECO:0000256" key="3">
    <source>
        <dbReference type="ARBA" id="ARBA00022475"/>
    </source>
</evidence>
<evidence type="ECO:0000256" key="2">
    <source>
        <dbReference type="ARBA" id="ARBA00022448"/>
    </source>
</evidence>
<accession>A0ABY5P7V8</accession>
<dbReference type="RefSeq" id="WP_313794134.1">
    <property type="nucleotide sequence ID" value="NZ_CP102453.1"/>
</dbReference>
<dbReference type="Pfam" id="PF00005">
    <property type="entry name" value="ABC_tran"/>
    <property type="match status" value="1"/>
</dbReference>
<keyword evidence="4" id="KW-0547">Nucleotide-binding</keyword>
<dbReference type="InterPro" id="IPR003593">
    <property type="entry name" value="AAA+_ATPase"/>
</dbReference>
<keyword evidence="2" id="KW-0813">Transport</keyword>
<feature type="domain" description="ABC transporter" evidence="7">
    <location>
        <begin position="2"/>
        <end position="239"/>
    </location>
</feature>